<organism evidence="1 2">
    <name type="scientific">Rhamnusium bicolor</name>
    <dbReference type="NCBI Taxonomy" id="1586634"/>
    <lineage>
        <taxon>Eukaryota</taxon>
        <taxon>Metazoa</taxon>
        <taxon>Ecdysozoa</taxon>
        <taxon>Arthropoda</taxon>
        <taxon>Hexapoda</taxon>
        <taxon>Insecta</taxon>
        <taxon>Pterygota</taxon>
        <taxon>Neoptera</taxon>
        <taxon>Endopterygota</taxon>
        <taxon>Coleoptera</taxon>
        <taxon>Polyphaga</taxon>
        <taxon>Cucujiformia</taxon>
        <taxon>Chrysomeloidea</taxon>
        <taxon>Cerambycidae</taxon>
        <taxon>Lepturinae</taxon>
        <taxon>Rhagiini</taxon>
        <taxon>Rhamnusium</taxon>
    </lineage>
</organism>
<name>A0AAV8Y4P9_9CUCU</name>
<protein>
    <submittedName>
        <fullName evidence="1">Uncharacterized protein</fullName>
    </submittedName>
</protein>
<gene>
    <name evidence="1" type="ORF">NQ314_009198</name>
</gene>
<evidence type="ECO:0000313" key="2">
    <source>
        <dbReference type="Proteomes" id="UP001162156"/>
    </source>
</evidence>
<evidence type="ECO:0000313" key="1">
    <source>
        <dbReference type="EMBL" id="KAJ8945523.1"/>
    </source>
</evidence>
<reference evidence="1" key="1">
    <citation type="journal article" date="2023" name="Insect Mol. Biol.">
        <title>Genome sequencing provides insights into the evolution of gene families encoding plant cell wall-degrading enzymes in longhorned beetles.</title>
        <authorList>
            <person name="Shin N.R."/>
            <person name="Okamura Y."/>
            <person name="Kirsch R."/>
            <person name="Pauchet Y."/>
        </authorList>
    </citation>
    <scope>NUCLEOTIDE SEQUENCE</scope>
    <source>
        <strain evidence="1">RBIC_L_NR</strain>
    </source>
</reference>
<dbReference type="AlphaFoldDB" id="A0AAV8Y4P9"/>
<dbReference type="EMBL" id="JANEYF010002505">
    <property type="protein sequence ID" value="KAJ8945523.1"/>
    <property type="molecule type" value="Genomic_DNA"/>
</dbReference>
<comment type="caution">
    <text evidence="1">The sequence shown here is derived from an EMBL/GenBank/DDBJ whole genome shotgun (WGS) entry which is preliminary data.</text>
</comment>
<dbReference type="Proteomes" id="UP001162156">
    <property type="component" value="Unassembled WGS sequence"/>
</dbReference>
<keyword evidence="2" id="KW-1185">Reference proteome</keyword>
<accession>A0AAV8Y4P9</accession>
<sequence>MAIYPWQTYSFANAANTWRLPKGNQPNLIEFWKAVVVSPEFAGMMQRSDSEDFYFSLLDDDFFTYVL</sequence>
<proteinExistence type="predicted"/>